<comment type="caution">
    <text evidence="2">The sequence shown here is derived from an EMBL/GenBank/DDBJ whole genome shotgun (WGS) entry which is preliminary data.</text>
</comment>
<dbReference type="SUPFAM" id="SSF81383">
    <property type="entry name" value="F-box domain"/>
    <property type="match status" value="1"/>
</dbReference>
<evidence type="ECO:0000313" key="3">
    <source>
        <dbReference type="Proteomes" id="UP001479436"/>
    </source>
</evidence>
<dbReference type="EMBL" id="JASJQH010002188">
    <property type="protein sequence ID" value="KAK9760393.1"/>
    <property type="molecule type" value="Genomic_DNA"/>
</dbReference>
<evidence type="ECO:0000259" key="1">
    <source>
        <dbReference type="PROSITE" id="PS50181"/>
    </source>
</evidence>
<keyword evidence="3" id="KW-1185">Reference proteome</keyword>
<accession>A0ABR2WFW6</accession>
<dbReference type="PROSITE" id="PS50181">
    <property type="entry name" value="FBOX"/>
    <property type="match status" value="1"/>
</dbReference>
<dbReference type="InterPro" id="IPR001810">
    <property type="entry name" value="F-box_dom"/>
</dbReference>
<dbReference type="InterPro" id="IPR036047">
    <property type="entry name" value="F-box-like_dom_sf"/>
</dbReference>
<organism evidence="2 3">
    <name type="scientific">Basidiobolus ranarum</name>
    <dbReference type="NCBI Taxonomy" id="34480"/>
    <lineage>
        <taxon>Eukaryota</taxon>
        <taxon>Fungi</taxon>
        <taxon>Fungi incertae sedis</taxon>
        <taxon>Zoopagomycota</taxon>
        <taxon>Entomophthoromycotina</taxon>
        <taxon>Basidiobolomycetes</taxon>
        <taxon>Basidiobolales</taxon>
        <taxon>Basidiobolaceae</taxon>
        <taxon>Basidiobolus</taxon>
    </lineage>
</organism>
<protein>
    <recommendedName>
        <fullName evidence="1">F-box domain-containing protein</fullName>
    </recommendedName>
</protein>
<sequence length="327" mass="37775">MGYTTYCSLCGGTSLVSDLEYHHDEQRLKLEPKDLEFHSRIYVLTHCKLEGVDKTPGLRDSWGGDVEDAEDQEIKYVLTENATDYFEGFYQEDGFYDDCERIYGILIHSVCYDLIHRFYDIRMRPHQSLPQQPLCDHDILEALKFVQNDMNGSTVLMDADIRMTMGQDFDYYPDCDWFVCSPMVNLTSLPTLPRTMNSTAGNIFLLLPAVILDTVFSYLDLNDFDNLRGVSRAMNHSVQSSREWQTQCQHYLFVDILPECSPIKSRLIDWNRAIADNGNLRNPHRIGLIVDRLFGCIPQIFNILNNNSFSYENTSLRAELLANLEID</sequence>
<dbReference type="Proteomes" id="UP001479436">
    <property type="component" value="Unassembled WGS sequence"/>
</dbReference>
<name>A0ABR2WFW6_9FUNG</name>
<dbReference type="Pfam" id="PF00646">
    <property type="entry name" value="F-box"/>
    <property type="match status" value="1"/>
</dbReference>
<evidence type="ECO:0000313" key="2">
    <source>
        <dbReference type="EMBL" id="KAK9760393.1"/>
    </source>
</evidence>
<gene>
    <name evidence="2" type="ORF">K7432_015622</name>
</gene>
<reference evidence="2 3" key="1">
    <citation type="submission" date="2023-04" db="EMBL/GenBank/DDBJ databases">
        <title>Genome of Basidiobolus ranarum AG-B5.</title>
        <authorList>
            <person name="Stajich J.E."/>
            <person name="Carter-House D."/>
            <person name="Gryganskyi A."/>
        </authorList>
    </citation>
    <scope>NUCLEOTIDE SEQUENCE [LARGE SCALE GENOMIC DNA]</scope>
    <source>
        <strain evidence="2 3">AG-B5</strain>
    </source>
</reference>
<dbReference type="Gene3D" id="1.20.1280.50">
    <property type="match status" value="1"/>
</dbReference>
<proteinExistence type="predicted"/>
<feature type="domain" description="F-box" evidence="1">
    <location>
        <begin position="201"/>
        <end position="247"/>
    </location>
</feature>
<dbReference type="SMART" id="SM00256">
    <property type="entry name" value="FBOX"/>
    <property type="match status" value="1"/>
</dbReference>